<organism evidence="2 3">
    <name type="scientific">Vibrio mangrovi</name>
    <dbReference type="NCBI Taxonomy" id="474394"/>
    <lineage>
        <taxon>Bacteria</taxon>
        <taxon>Pseudomonadati</taxon>
        <taxon>Pseudomonadota</taxon>
        <taxon>Gammaproteobacteria</taxon>
        <taxon>Vibrionales</taxon>
        <taxon>Vibrionaceae</taxon>
        <taxon>Vibrio</taxon>
    </lineage>
</organism>
<dbReference type="Proteomes" id="UP000196125">
    <property type="component" value="Unassembled WGS sequence"/>
</dbReference>
<dbReference type="Proteomes" id="UP001283366">
    <property type="component" value="Unassembled WGS sequence"/>
</dbReference>
<keyword evidence="4" id="KW-1185">Reference proteome</keyword>
<sequence length="74" mass="8839">MKRSSSTYRLQMIKEVALRKQQIQSDDPMANYIHHLLNEQPLHDKSTDYHHSFTGNHFDERIGGWISDRWSLNK</sequence>
<accession>A0A1Y6ITG9</accession>
<evidence type="ECO:0000313" key="2">
    <source>
        <dbReference type="EMBL" id="SMR99363.1"/>
    </source>
</evidence>
<reference evidence="1 4" key="2">
    <citation type="submission" date="2023-11" db="EMBL/GenBank/DDBJ databases">
        <title>Plant-associative lifestyle of Vibrio porteresiae and its evolutionary dynamics.</title>
        <authorList>
            <person name="Rameshkumar N."/>
            <person name="Kirti K."/>
        </authorList>
    </citation>
    <scope>NUCLEOTIDE SEQUENCE [LARGE SCALE GENOMIC DNA]</scope>
    <source>
        <strain evidence="1 4">MSSRF38</strain>
    </source>
</reference>
<dbReference type="EMBL" id="JAWRCO010000001">
    <property type="protein sequence ID" value="MDW6003842.1"/>
    <property type="molecule type" value="Genomic_DNA"/>
</dbReference>
<reference evidence="2 3" key="1">
    <citation type="submission" date="2017-05" db="EMBL/GenBank/DDBJ databases">
        <authorList>
            <person name="Song R."/>
            <person name="Chenine A.L."/>
            <person name="Ruprecht R.M."/>
        </authorList>
    </citation>
    <scope>NUCLEOTIDE SEQUENCE [LARGE SCALE GENOMIC DNA]</scope>
    <source>
        <strain evidence="2 3">CECT 7927</strain>
    </source>
</reference>
<evidence type="ECO:0000313" key="3">
    <source>
        <dbReference type="Proteomes" id="UP000196125"/>
    </source>
</evidence>
<dbReference type="AlphaFoldDB" id="A0A1Y6ITG9"/>
<dbReference type="OrthoDB" id="5879551at2"/>
<evidence type="ECO:0000313" key="1">
    <source>
        <dbReference type="EMBL" id="MDW6003842.1"/>
    </source>
</evidence>
<name>A0A1Y6ITG9_9VIBR</name>
<evidence type="ECO:0000313" key="4">
    <source>
        <dbReference type="Proteomes" id="UP001283366"/>
    </source>
</evidence>
<dbReference type="RefSeq" id="WP_087479400.1">
    <property type="nucleotide sequence ID" value="NZ_AP024883.1"/>
</dbReference>
<gene>
    <name evidence="1" type="ORF">SBX37_13375</name>
    <name evidence="2" type="ORF">VIM7927_00588</name>
</gene>
<protein>
    <submittedName>
        <fullName evidence="2">Uncharacterized protein</fullName>
    </submittedName>
</protein>
<proteinExistence type="predicted"/>
<dbReference type="EMBL" id="FXXI01000001">
    <property type="protein sequence ID" value="SMR99363.1"/>
    <property type="molecule type" value="Genomic_DNA"/>
</dbReference>